<dbReference type="InterPro" id="IPR051010">
    <property type="entry name" value="BCAA_transport"/>
</dbReference>
<evidence type="ECO:0000256" key="4">
    <source>
        <dbReference type="SAM" id="SignalP"/>
    </source>
</evidence>
<dbReference type="SUPFAM" id="SSF53822">
    <property type="entry name" value="Periplasmic binding protein-like I"/>
    <property type="match status" value="1"/>
</dbReference>
<dbReference type="KEGG" id="mes:Meso_4012"/>
<dbReference type="GO" id="GO:0006865">
    <property type="term" value="P:amino acid transport"/>
    <property type="evidence" value="ECO:0007669"/>
    <property type="project" value="UniProtKB-KW"/>
</dbReference>
<dbReference type="AlphaFoldDB" id="Q11B46"/>
<feature type="chain" id="PRO_5004180082" evidence="4">
    <location>
        <begin position="28"/>
        <end position="402"/>
    </location>
</feature>
<evidence type="ECO:0000256" key="3">
    <source>
        <dbReference type="ARBA" id="ARBA00022970"/>
    </source>
</evidence>
<dbReference type="HOGENOM" id="CLU_049010_0_0_5"/>
<dbReference type="EMBL" id="CP000390">
    <property type="protein sequence ID" value="ABG65379.1"/>
    <property type="molecule type" value="Genomic_DNA"/>
</dbReference>
<evidence type="ECO:0000259" key="5">
    <source>
        <dbReference type="Pfam" id="PF13458"/>
    </source>
</evidence>
<gene>
    <name evidence="6" type="ordered locus">Meso_4012</name>
</gene>
<dbReference type="OrthoDB" id="7210494at2"/>
<proteinExistence type="inferred from homology"/>
<dbReference type="PANTHER" id="PTHR30483">
    <property type="entry name" value="LEUCINE-SPECIFIC-BINDING PROTEIN"/>
    <property type="match status" value="1"/>
</dbReference>
<protein>
    <submittedName>
        <fullName evidence="6">Amino acid/amide ABC transporter substrate-binding protein, HAAT family</fullName>
    </submittedName>
</protein>
<organism evidence="6">
    <name type="scientific">Chelativorans sp. (strain BNC1)</name>
    <dbReference type="NCBI Taxonomy" id="266779"/>
    <lineage>
        <taxon>Bacteria</taxon>
        <taxon>Pseudomonadati</taxon>
        <taxon>Pseudomonadota</taxon>
        <taxon>Alphaproteobacteria</taxon>
        <taxon>Hyphomicrobiales</taxon>
        <taxon>Phyllobacteriaceae</taxon>
        <taxon>Chelativorans</taxon>
    </lineage>
</organism>
<dbReference type="InterPro" id="IPR028081">
    <property type="entry name" value="Leu-bd"/>
</dbReference>
<dbReference type="STRING" id="266779.Meso_4012"/>
<dbReference type="Pfam" id="PF13458">
    <property type="entry name" value="Peripla_BP_6"/>
    <property type="match status" value="1"/>
</dbReference>
<evidence type="ECO:0000313" key="6">
    <source>
        <dbReference type="EMBL" id="ABG65379.1"/>
    </source>
</evidence>
<accession>Q11B46</accession>
<sequence precursor="true">MNFAGALRARIATAAMLSCVAFLGACSAGDIPSGLPIREPAVTPAQNTALVPAQGEILGTGSTRVALLVPLGTQGNGGVVAAELKNAAQLALEDAGLDSLQIVVKDTGGNEAGASAAAASAGAEGSAMIIGPLFAAEVRSASTALGPSHPPILAFSSDRNVAAPGTYLNSFLPEDLVRRIMSYAVSQGVRRVVALVPNGPAGDLAETEARRILQAAGGDVVAIGRYGYDNASVMAALQQVALAIGQADAIFIPDGGNTPSVIVSALKGMGIDLSGKKLLGNGQWTSANLADQALQGGWFADVDHARLNIFKGRYRQRFGTEPSVTASLAYDSVILAAAFARQGGAAAFTRANLEIPAGFAGTTGTFRFRPDGTNERGYAVYEVMDGAARLISPAPSSFAGAS</sequence>
<dbReference type="eggNOG" id="COG3107">
    <property type="taxonomic scope" value="Bacteria"/>
</dbReference>
<feature type="domain" description="Leucine-binding protein" evidence="5">
    <location>
        <begin position="64"/>
        <end position="386"/>
    </location>
</feature>
<evidence type="ECO:0000256" key="2">
    <source>
        <dbReference type="ARBA" id="ARBA00022729"/>
    </source>
</evidence>
<keyword evidence="3" id="KW-0029">Amino-acid transport</keyword>
<evidence type="ECO:0000256" key="1">
    <source>
        <dbReference type="ARBA" id="ARBA00010062"/>
    </source>
</evidence>
<keyword evidence="2 4" id="KW-0732">Signal</keyword>
<comment type="similarity">
    <text evidence="1">Belongs to the leucine-binding protein family.</text>
</comment>
<feature type="signal peptide" evidence="4">
    <location>
        <begin position="1"/>
        <end position="27"/>
    </location>
</feature>
<reference evidence="6" key="1">
    <citation type="submission" date="2006-06" db="EMBL/GenBank/DDBJ databases">
        <title>Complete sequence of chromosome of Chelativorans sp. BNC1.</title>
        <authorList>
            <consortium name="US DOE Joint Genome Institute"/>
            <person name="Copeland A."/>
            <person name="Lucas S."/>
            <person name="Lapidus A."/>
            <person name="Barry K."/>
            <person name="Detter J.C."/>
            <person name="Glavina del Rio T."/>
            <person name="Hammon N."/>
            <person name="Israni S."/>
            <person name="Dalin E."/>
            <person name="Tice H."/>
            <person name="Pitluck S."/>
            <person name="Chertkov O."/>
            <person name="Brettin T."/>
            <person name="Bruce D."/>
            <person name="Han C."/>
            <person name="Tapia R."/>
            <person name="Gilna P."/>
            <person name="Schmutz J."/>
            <person name="Larimer F."/>
            <person name="Land M."/>
            <person name="Hauser L."/>
            <person name="Kyrpides N."/>
            <person name="Mikhailova N."/>
            <person name="Richardson P."/>
        </authorList>
    </citation>
    <scope>NUCLEOTIDE SEQUENCE</scope>
    <source>
        <strain evidence="6">BNC1</strain>
    </source>
</reference>
<dbReference type="PANTHER" id="PTHR30483:SF6">
    <property type="entry name" value="PERIPLASMIC BINDING PROTEIN OF ABC TRANSPORTER FOR NATURAL AMINO ACIDS"/>
    <property type="match status" value="1"/>
</dbReference>
<keyword evidence="3" id="KW-0813">Transport</keyword>
<dbReference type="InterPro" id="IPR028082">
    <property type="entry name" value="Peripla_BP_I"/>
</dbReference>
<dbReference type="CDD" id="cd06339">
    <property type="entry name" value="PBP1_YraM_LppC_lipoprotein-like"/>
    <property type="match status" value="1"/>
</dbReference>
<name>Q11B46_CHESB</name>
<dbReference type="Gene3D" id="3.40.50.2300">
    <property type="match status" value="2"/>
</dbReference>